<gene>
    <name evidence="1" type="ORF">CQW29_10335</name>
</gene>
<organism evidence="1 2">
    <name type="scientific">Pantoea coffeiphila</name>
    <dbReference type="NCBI Taxonomy" id="1465635"/>
    <lineage>
        <taxon>Bacteria</taxon>
        <taxon>Pseudomonadati</taxon>
        <taxon>Pseudomonadota</taxon>
        <taxon>Gammaproteobacteria</taxon>
        <taxon>Enterobacterales</taxon>
        <taxon>Erwiniaceae</taxon>
        <taxon>Pantoea</taxon>
    </lineage>
</organism>
<keyword evidence="2" id="KW-1185">Reference proteome</keyword>
<accession>A0A2S9IC76</accession>
<evidence type="ECO:0000313" key="2">
    <source>
        <dbReference type="Proteomes" id="UP000239181"/>
    </source>
</evidence>
<sequence length="60" mass="6675">MQPAYLDWRAGIMTRSGAAMKTAGSLFAVMPGVEAENSNELFAVPIRFSAWEINFFKLPH</sequence>
<comment type="caution">
    <text evidence="1">The sequence shown here is derived from an EMBL/GenBank/DDBJ whole genome shotgun (WGS) entry which is preliminary data.</text>
</comment>
<protein>
    <submittedName>
        <fullName evidence="1">Uncharacterized protein</fullName>
    </submittedName>
</protein>
<reference evidence="1 2" key="1">
    <citation type="submission" date="2017-10" db="EMBL/GenBank/DDBJ databases">
        <title>Draft genome of two endophytic bacteria isolated from 'guarana' Paullinia cupana (Mart.) Ducke.</title>
        <authorList>
            <person name="Siqueira K.A."/>
            <person name="Liotti R.G."/>
            <person name="Mendes T.A."/>
            <person name="Soares M.A."/>
        </authorList>
    </citation>
    <scope>NUCLEOTIDE SEQUENCE [LARGE SCALE GENOMIC DNA]</scope>
    <source>
        <strain evidence="1 2">342</strain>
    </source>
</reference>
<dbReference type="Proteomes" id="UP000239181">
    <property type="component" value="Unassembled WGS sequence"/>
</dbReference>
<dbReference type="EMBL" id="PDET01000006">
    <property type="protein sequence ID" value="PRD15399.1"/>
    <property type="molecule type" value="Genomic_DNA"/>
</dbReference>
<name>A0A2S9IC76_9GAMM</name>
<evidence type="ECO:0000313" key="1">
    <source>
        <dbReference type="EMBL" id="PRD15399.1"/>
    </source>
</evidence>
<proteinExistence type="predicted"/>
<dbReference type="AlphaFoldDB" id="A0A2S9IC76"/>